<dbReference type="EMBL" id="JH168783">
    <property type="protein sequence ID" value="EHB05214.1"/>
    <property type="molecule type" value="Genomic_DNA"/>
</dbReference>
<keyword evidence="3 7" id="KW-0645">Protease</keyword>
<accession>G5B7F3</accession>
<dbReference type="FunCoup" id="G5B7F3">
    <property type="interactions" value="282"/>
</dbReference>
<dbReference type="PROSITE" id="PS00973">
    <property type="entry name" value="USP_2"/>
    <property type="match status" value="1"/>
</dbReference>
<dbReference type="SUPFAM" id="SSF54001">
    <property type="entry name" value="Cysteine proteinases"/>
    <property type="match status" value="1"/>
</dbReference>
<evidence type="ECO:0000256" key="4">
    <source>
        <dbReference type="ARBA" id="ARBA00022786"/>
    </source>
</evidence>
<name>G5B7F3_HETGA</name>
<dbReference type="GO" id="GO:0005829">
    <property type="term" value="C:cytosol"/>
    <property type="evidence" value="ECO:0007669"/>
    <property type="project" value="TreeGrafter"/>
</dbReference>
<keyword evidence="4 7" id="KW-0833">Ubl conjugation pathway</keyword>
<gene>
    <name evidence="10" type="ORF">GW7_02891</name>
</gene>
<dbReference type="InterPro" id="IPR050164">
    <property type="entry name" value="Peptidase_C19"/>
</dbReference>
<organism evidence="10 11">
    <name type="scientific">Heterocephalus glaber</name>
    <name type="common">Naked mole rat</name>
    <dbReference type="NCBI Taxonomy" id="10181"/>
    <lineage>
        <taxon>Eukaryota</taxon>
        <taxon>Metazoa</taxon>
        <taxon>Chordata</taxon>
        <taxon>Craniata</taxon>
        <taxon>Vertebrata</taxon>
        <taxon>Euteleostomi</taxon>
        <taxon>Mammalia</taxon>
        <taxon>Eutheria</taxon>
        <taxon>Euarchontoglires</taxon>
        <taxon>Glires</taxon>
        <taxon>Rodentia</taxon>
        <taxon>Hystricomorpha</taxon>
        <taxon>Bathyergidae</taxon>
        <taxon>Heterocephalus</taxon>
    </lineage>
</organism>
<dbReference type="EC" id="3.4.19.12" evidence="7"/>
<evidence type="ECO:0000256" key="5">
    <source>
        <dbReference type="ARBA" id="ARBA00022801"/>
    </source>
</evidence>
<feature type="domain" description="USP" evidence="9">
    <location>
        <begin position="47"/>
        <end position="334"/>
    </location>
</feature>
<dbReference type="AlphaFoldDB" id="G5B7F3"/>
<comment type="function">
    <text evidence="7">Deubiquitinating enzyme that removes conjugated ubiquitin from specific proteins to regulate different cellular processes.</text>
</comment>
<feature type="compositionally biased region" description="Basic residues" evidence="8">
    <location>
        <begin position="473"/>
        <end position="485"/>
    </location>
</feature>
<proteinExistence type="inferred from homology"/>
<feature type="compositionally biased region" description="Basic and acidic residues" evidence="8">
    <location>
        <begin position="356"/>
        <end position="385"/>
    </location>
</feature>
<dbReference type="Pfam" id="PF00443">
    <property type="entry name" value="UCH"/>
    <property type="match status" value="1"/>
</dbReference>
<dbReference type="PROSITE" id="PS50235">
    <property type="entry name" value="USP_3"/>
    <property type="match status" value="1"/>
</dbReference>
<dbReference type="eggNOG" id="KOG1865">
    <property type="taxonomic scope" value="Eukaryota"/>
</dbReference>
<evidence type="ECO:0000256" key="7">
    <source>
        <dbReference type="RuleBase" id="RU366025"/>
    </source>
</evidence>
<evidence type="ECO:0000259" key="9">
    <source>
        <dbReference type="PROSITE" id="PS50235"/>
    </source>
</evidence>
<evidence type="ECO:0000256" key="6">
    <source>
        <dbReference type="ARBA" id="ARBA00022807"/>
    </source>
</evidence>
<dbReference type="Proteomes" id="UP000006813">
    <property type="component" value="Unassembled WGS sequence"/>
</dbReference>
<dbReference type="GO" id="GO:0016579">
    <property type="term" value="P:protein deubiquitination"/>
    <property type="evidence" value="ECO:0007669"/>
    <property type="project" value="InterPro"/>
</dbReference>
<dbReference type="GO" id="GO:0006508">
    <property type="term" value="P:proteolysis"/>
    <property type="evidence" value="ECO:0007669"/>
    <property type="project" value="UniProtKB-KW"/>
</dbReference>
<dbReference type="GO" id="GO:0004843">
    <property type="term" value="F:cysteine-type deubiquitinase activity"/>
    <property type="evidence" value="ECO:0007669"/>
    <property type="project" value="UniProtKB-UniRule"/>
</dbReference>
<dbReference type="InterPro" id="IPR028889">
    <property type="entry name" value="USP"/>
</dbReference>
<dbReference type="CDD" id="cd02661">
    <property type="entry name" value="Peptidase_C19E"/>
    <property type="match status" value="1"/>
</dbReference>
<comment type="similarity">
    <text evidence="2">Belongs to the peptidase C19 family. USP17 subfamily.</text>
</comment>
<protein>
    <recommendedName>
        <fullName evidence="7">Ubiquitin carboxyl-terminal hydrolase</fullName>
        <ecNumber evidence="7">3.4.19.12</ecNumber>
    </recommendedName>
</protein>
<dbReference type="PANTHER" id="PTHR24006:SF651">
    <property type="entry name" value="INACTIVE UBIQUITIN CARBOXYL-TERMINAL HYDROLASE 17-LIKE PROTEIN 4-RELATED"/>
    <property type="match status" value="1"/>
</dbReference>
<keyword evidence="6 7" id="KW-0788">Thiol protease</keyword>
<dbReference type="GO" id="GO:0005634">
    <property type="term" value="C:nucleus"/>
    <property type="evidence" value="ECO:0007669"/>
    <property type="project" value="UniProtKB-ARBA"/>
</dbReference>
<dbReference type="InterPro" id="IPR001394">
    <property type="entry name" value="Peptidase_C19_UCH"/>
</dbReference>
<feature type="region of interest" description="Disordered" evidence="8">
    <location>
        <begin position="340"/>
        <end position="387"/>
    </location>
</feature>
<dbReference type="Gene3D" id="3.90.70.10">
    <property type="entry name" value="Cysteine proteinases"/>
    <property type="match status" value="1"/>
</dbReference>
<evidence type="ECO:0000313" key="10">
    <source>
        <dbReference type="EMBL" id="EHB05214.1"/>
    </source>
</evidence>
<dbReference type="InterPro" id="IPR018200">
    <property type="entry name" value="USP_CS"/>
</dbReference>
<dbReference type="PROSITE" id="PS00972">
    <property type="entry name" value="USP_1"/>
    <property type="match status" value="1"/>
</dbReference>
<dbReference type="GO" id="GO:0042981">
    <property type="term" value="P:regulation of apoptotic process"/>
    <property type="evidence" value="ECO:0007669"/>
    <property type="project" value="TreeGrafter"/>
</dbReference>
<dbReference type="STRING" id="10181.G5B7F3"/>
<dbReference type="InParanoid" id="G5B7F3"/>
<keyword evidence="5 7" id="KW-0378">Hydrolase</keyword>
<evidence type="ECO:0000313" key="11">
    <source>
        <dbReference type="Proteomes" id="UP000006813"/>
    </source>
</evidence>
<evidence type="ECO:0000256" key="8">
    <source>
        <dbReference type="SAM" id="MobiDB-lite"/>
    </source>
</evidence>
<comment type="catalytic activity">
    <reaction evidence="1 7">
        <text>Thiol-dependent hydrolysis of ester, thioester, amide, peptide and isopeptide bonds formed by the C-terminal Gly of ubiquitin (a 76-residue protein attached to proteins as an intracellular targeting signal).</text>
        <dbReference type="EC" id="3.4.19.12"/>
    </reaction>
</comment>
<feature type="region of interest" description="Disordered" evidence="8">
    <location>
        <begin position="454"/>
        <end position="491"/>
    </location>
</feature>
<dbReference type="PANTHER" id="PTHR24006">
    <property type="entry name" value="UBIQUITIN CARBOXYL-TERMINAL HYDROLASE"/>
    <property type="match status" value="1"/>
</dbReference>
<evidence type="ECO:0000256" key="1">
    <source>
        <dbReference type="ARBA" id="ARBA00000707"/>
    </source>
</evidence>
<dbReference type="InterPro" id="IPR038765">
    <property type="entry name" value="Papain-like_cys_pep_sf"/>
</dbReference>
<evidence type="ECO:0000256" key="2">
    <source>
        <dbReference type="ARBA" id="ARBA00008245"/>
    </source>
</evidence>
<dbReference type="MEROPS" id="C19.023"/>
<sequence>MGDLLEDSLLSRWTDDGQCEEVTPVARERNPREMISLSWKRPHGVGAGLWNLGNTCYVNATLQCLTYTPPLANYMLSREHKPTCPSLTGCMLCALQRHVTHALRHPGRVIQPLHTLIAAFHRQKQEDAHEFLMFIVDAMQQAELHSEDRELMHHIFGGYWRSQIKCLHCGSTSDTFDPYLDITLDIKAAQSVKQALTRSIAPEELSGDNAYHCSVCLQKMPATKTMSLHTSSEVLILVLKRFSDFTGEKFAKHVQYSECLDMQPYMSEQNRGPLLYTLYAVLIHAGSTCHSGHYFSYVKAGDGRWYQMNDNKVTACDTRCVLAQDAYVLFYVRKTNLPKDSGAPPAGTEAKPLGSEAEHRRASPRELSTEACREHSKLGVQREETQMEQSTFEEWESLREQNRTKTALNLRQVESNLPADAVVIHRSKYTVELRATHPEQENCFPPNSARVLTAQEATNAEQAPFLGGSARDSKRKKKKKNKQGKRTVLVL</sequence>
<dbReference type="FunFam" id="3.90.70.10:FF:000070">
    <property type="entry name" value="Ubiquitin carboxyl-terminal hydrolase 17-like protein 17"/>
    <property type="match status" value="1"/>
</dbReference>
<reference evidence="10 11" key="1">
    <citation type="journal article" date="2011" name="Nature">
        <title>Genome sequencing reveals insights into physiology and longevity of the naked mole rat.</title>
        <authorList>
            <person name="Kim E.B."/>
            <person name="Fang X."/>
            <person name="Fushan A.A."/>
            <person name="Huang Z."/>
            <person name="Lobanov A.V."/>
            <person name="Han L."/>
            <person name="Marino S.M."/>
            <person name="Sun X."/>
            <person name="Turanov A.A."/>
            <person name="Yang P."/>
            <person name="Yim S.H."/>
            <person name="Zhao X."/>
            <person name="Kasaikina M.V."/>
            <person name="Stoletzki N."/>
            <person name="Peng C."/>
            <person name="Polak P."/>
            <person name="Xiong Z."/>
            <person name="Kiezun A."/>
            <person name="Zhu Y."/>
            <person name="Chen Y."/>
            <person name="Kryukov G.V."/>
            <person name="Zhang Q."/>
            <person name="Peshkin L."/>
            <person name="Yang L."/>
            <person name="Bronson R.T."/>
            <person name="Buffenstein R."/>
            <person name="Wang B."/>
            <person name="Han C."/>
            <person name="Li Q."/>
            <person name="Chen L."/>
            <person name="Zhao W."/>
            <person name="Sunyaev S.R."/>
            <person name="Park T.J."/>
            <person name="Zhang G."/>
            <person name="Wang J."/>
            <person name="Gladyshev V.N."/>
        </authorList>
    </citation>
    <scope>NUCLEOTIDE SEQUENCE [LARGE SCALE GENOMIC DNA]</scope>
</reference>
<evidence type="ECO:0000256" key="3">
    <source>
        <dbReference type="ARBA" id="ARBA00022670"/>
    </source>
</evidence>